<dbReference type="AlphaFoldDB" id="A0A0H2RYJ2"/>
<dbReference type="Gene3D" id="1.10.630.10">
    <property type="entry name" value="Cytochrome P450"/>
    <property type="match status" value="1"/>
</dbReference>
<evidence type="ECO:0000256" key="3">
    <source>
        <dbReference type="ARBA" id="ARBA00010617"/>
    </source>
</evidence>
<comment type="pathway">
    <text evidence="2">Secondary metabolite biosynthesis.</text>
</comment>
<keyword evidence="5 9" id="KW-0479">Metal-binding</keyword>
<gene>
    <name evidence="10" type="ORF">SCHPADRAFT_887258</name>
</gene>
<comment type="cofactor">
    <cofactor evidence="1 9">
        <name>heme</name>
        <dbReference type="ChEBI" id="CHEBI:30413"/>
    </cofactor>
</comment>
<reference evidence="10 11" key="1">
    <citation type="submission" date="2015-04" db="EMBL/GenBank/DDBJ databases">
        <title>Complete genome sequence of Schizopora paradoxa KUC8140, a cosmopolitan wood degrader in East Asia.</title>
        <authorList>
            <consortium name="DOE Joint Genome Institute"/>
            <person name="Min B."/>
            <person name="Park H."/>
            <person name="Jang Y."/>
            <person name="Kim J.-J."/>
            <person name="Kim K.H."/>
            <person name="Pangilinan J."/>
            <person name="Lipzen A."/>
            <person name="Riley R."/>
            <person name="Grigoriev I.V."/>
            <person name="Spatafora J.W."/>
            <person name="Choi I.-G."/>
        </authorList>
    </citation>
    <scope>NUCLEOTIDE SEQUENCE [LARGE SCALE GENOMIC DNA]</scope>
    <source>
        <strain evidence="10 11">KUC8140</strain>
    </source>
</reference>
<dbReference type="PANTHER" id="PTHR24305">
    <property type="entry name" value="CYTOCHROME P450"/>
    <property type="match status" value="1"/>
</dbReference>
<evidence type="ECO:0000256" key="8">
    <source>
        <dbReference type="ARBA" id="ARBA00023033"/>
    </source>
</evidence>
<evidence type="ECO:0000256" key="5">
    <source>
        <dbReference type="ARBA" id="ARBA00022723"/>
    </source>
</evidence>
<proteinExistence type="inferred from homology"/>
<dbReference type="GO" id="GO:0005506">
    <property type="term" value="F:iron ion binding"/>
    <property type="evidence" value="ECO:0007669"/>
    <property type="project" value="InterPro"/>
</dbReference>
<dbReference type="OrthoDB" id="1470350at2759"/>
<name>A0A0H2RYJ2_9AGAM</name>
<dbReference type="InParanoid" id="A0A0H2RYJ2"/>
<keyword evidence="6" id="KW-0560">Oxidoreductase</keyword>
<dbReference type="InterPro" id="IPR050121">
    <property type="entry name" value="Cytochrome_P450_monoxygenase"/>
</dbReference>
<accession>A0A0H2RYJ2</accession>
<dbReference type="STRING" id="27342.A0A0H2RYJ2"/>
<dbReference type="InterPro" id="IPR036396">
    <property type="entry name" value="Cyt_P450_sf"/>
</dbReference>
<dbReference type="GO" id="GO:0020037">
    <property type="term" value="F:heme binding"/>
    <property type="evidence" value="ECO:0007669"/>
    <property type="project" value="InterPro"/>
</dbReference>
<dbReference type="Pfam" id="PF00067">
    <property type="entry name" value="p450"/>
    <property type="match status" value="1"/>
</dbReference>
<comment type="similarity">
    <text evidence="3">Belongs to the cytochrome P450 family.</text>
</comment>
<dbReference type="PRINTS" id="PR00465">
    <property type="entry name" value="EP450IV"/>
</dbReference>
<dbReference type="PANTHER" id="PTHR24305:SF166">
    <property type="entry name" value="CYTOCHROME P450 12A4, MITOCHONDRIAL-RELATED"/>
    <property type="match status" value="1"/>
</dbReference>
<dbReference type="InterPro" id="IPR001128">
    <property type="entry name" value="Cyt_P450"/>
</dbReference>
<dbReference type="InterPro" id="IPR002403">
    <property type="entry name" value="Cyt_P450_E_grp-IV"/>
</dbReference>
<dbReference type="Proteomes" id="UP000053477">
    <property type="component" value="Unassembled WGS sequence"/>
</dbReference>
<keyword evidence="8" id="KW-0503">Monooxygenase</keyword>
<evidence type="ECO:0000313" key="10">
    <source>
        <dbReference type="EMBL" id="KLO17150.1"/>
    </source>
</evidence>
<dbReference type="GO" id="GO:0004497">
    <property type="term" value="F:monooxygenase activity"/>
    <property type="evidence" value="ECO:0007669"/>
    <property type="project" value="UniProtKB-KW"/>
</dbReference>
<dbReference type="EMBL" id="KQ085908">
    <property type="protein sequence ID" value="KLO17150.1"/>
    <property type="molecule type" value="Genomic_DNA"/>
</dbReference>
<dbReference type="SUPFAM" id="SSF48264">
    <property type="entry name" value="Cytochrome P450"/>
    <property type="match status" value="1"/>
</dbReference>
<evidence type="ECO:0000256" key="2">
    <source>
        <dbReference type="ARBA" id="ARBA00005179"/>
    </source>
</evidence>
<keyword evidence="11" id="KW-1185">Reference proteome</keyword>
<evidence type="ECO:0000256" key="7">
    <source>
        <dbReference type="ARBA" id="ARBA00023004"/>
    </source>
</evidence>
<dbReference type="GO" id="GO:0016705">
    <property type="term" value="F:oxidoreductase activity, acting on paired donors, with incorporation or reduction of molecular oxygen"/>
    <property type="evidence" value="ECO:0007669"/>
    <property type="project" value="InterPro"/>
</dbReference>
<organism evidence="10 11">
    <name type="scientific">Schizopora paradoxa</name>
    <dbReference type="NCBI Taxonomy" id="27342"/>
    <lineage>
        <taxon>Eukaryota</taxon>
        <taxon>Fungi</taxon>
        <taxon>Dikarya</taxon>
        <taxon>Basidiomycota</taxon>
        <taxon>Agaricomycotina</taxon>
        <taxon>Agaricomycetes</taxon>
        <taxon>Hymenochaetales</taxon>
        <taxon>Schizoporaceae</taxon>
        <taxon>Schizopora</taxon>
    </lineage>
</organism>
<evidence type="ECO:0000256" key="9">
    <source>
        <dbReference type="PIRSR" id="PIRSR602403-1"/>
    </source>
</evidence>
<protein>
    <submittedName>
        <fullName evidence="10">Cytochrome P450</fullName>
    </submittedName>
</protein>
<sequence length="546" mass="61462">MATPLVQGALFALVSVCLWRIIRPFVVKSPLANIPGPPKASFWKGNWHRVFNRQGWDFHRELAKKYGNVVRIHGIFGNDELFVLDPLALHHIVVKDQYVYEETDSFIVGNGVLFGTGLLSTLGDHHRKQRKMLNPVFSLKHMRGLISVFNPIAYQLRDVMLEQMKLADGKDVNVMKWLSRAALEFIGQGGLGYTFHSLDDTKTDSYSENLKRIGPAIFNLFMARQLLPYLIKIGTPRFRRAVLDATPWKNLQELKDVSDKLHSISKEIYDSKVAAFEKGDEYVMQQVGQGKDIMSVLLKANQSAKAEDKLPEEEVFGQMNGFILAAHDTTTSAICRILQLLSQNQDMQDKLRAAIVEARAEAGGEFDYDTLMGLPYLDAICRETLRVYPPVTHVVRTTRKDIVMPLLWPIKAADGKTMLTEVPIKNNTNVIVSILGANRSTDIWGPDAEEWKPERWLNPLPESVSKAHMPGVYASMMTFIGGGRACIGFKFAEMEMKLVLSVLLEKFVFHPGEKEVYWNMGGVANPVIKDSGTNYPQLPMKITLVA</sequence>
<evidence type="ECO:0000256" key="4">
    <source>
        <dbReference type="ARBA" id="ARBA00022617"/>
    </source>
</evidence>
<evidence type="ECO:0000256" key="6">
    <source>
        <dbReference type="ARBA" id="ARBA00023002"/>
    </source>
</evidence>
<dbReference type="PRINTS" id="PR00385">
    <property type="entry name" value="P450"/>
</dbReference>
<keyword evidence="7 9" id="KW-0408">Iron</keyword>
<evidence type="ECO:0000256" key="1">
    <source>
        <dbReference type="ARBA" id="ARBA00001971"/>
    </source>
</evidence>
<keyword evidence="4 9" id="KW-0349">Heme</keyword>
<dbReference type="CDD" id="cd11069">
    <property type="entry name" value="CYP_FUM15-like"/>
    <property type="match status" value="1"/>
</dbReference>
<feature type="binding site" description="axial binding residue" evidence="9">
    <location>
        <position position="486"/>
    </location>
    <ligand>
        <name>heme</name>
        <dbReference type="ChEBI" id="CHEBI:30413"/>
    </ligand>
    <ligandPart>
        <name>Fe</name>
        <dbReference type="ChEBI" id="CHEBI:18248"/>
    </ligandPart>
</feature>
<evidence type="ECO:0000313" key="11">
    <source>
        <dbReference type="Proteomes" id="UP000053477"/>
    </source>
</evidence>